<feature type="transmembrane region" description="Helical" evidence="1">
    <location>
        <begin position="173"/>
        <end position="194"/>
    </location>
</feature>
<keyword evidence="1" id="KW-0812">Transmembrane</keyword>
<feature type="transmembrane region" description="Helical" evidence="1">
    <location>
        <begin position="129"/>
        <end position="153"/>
    </location>
</feature>
<keyword evidence="1" id="KW-1133">Transmembrane helix</keyword>
<evidence type="ECO:0008006" key="4">
    <source>
        <dbReference type="Google" id="ProtNLM"/>
    </source>
</evidence>
<evidence type="ECO:0000313" key="3">
    <source>
        <dbReference type="Proteomes" id="UP001555826"/>
    </source>
</evidence>
<comment type="caution">
    <text evidence="2">The sequence shown here is derived from an EMBL/GenBank/DDBJ whole genome shotgun (WGS) entry which is preliminary data.</text>
</comment>
<sequence>MSTTQPAPQVQHRQFQAAEFRVTFPGLVRSEWIKFWSVRSVVVTMAVSFVAIVGIGVLTSLATRAAFSTPEGAQAMAAQGFDGVAASLTGAQMGTLIVAAVGVIVVAGEFSTGMIRTSVVTAPRRLGIIGAKAVVLAVNVTVVTAVAVLLAFLLGQAVLNTRDLGASLGDDGVVRALLGNVAMLVGVALAGLGVGALIRNAAGGICTVVAAIFVVPLLLMPIPESWGGDHIREFWFSNTVTNATLVSQSDSYLSAGTGFGVFVAWVVVLLGLGALALRNRDV</sequence>
<keyword evidence="1" id="KW-0472">Membrane</keyword>
<organism evidence="2 3">
    <name type="scientific">Kineococcus endophyticus</name>
    <dbReference type="NCBI Taxonomy" id="1181883"/>
    <lineage>
        <taxon>Bacteria</taxon>
        <taxon>Bacillati</taxon>
        <taxon>Actinomycetota</taxon>
        <taxon>Actinomycetes</taxon>
        <taxon>Kineosporiales</taxon>
        <taxon>Kineosporiaceae</taxon>
        <taxon>Kineococcus</taxon>
    </lineage>
</organism>
<keyword evidence="3" id="KW-1185">Reference proteome</keyword>
<gene>
    <name evidence="2" type="ORF">AB1207_04920</name>
</gene>
<dbReference type="Proteomes" id="UP001555826">
    <property type="component" value="Unassembled WGS sequence"/>
</dbReference>
<dbReference type="PANTHER" id="PTHR37305">
    <property type="entry name" value="INTEGRAL MEMBRANE PROTEIN-RELATED"/>
    <property type="match status" value="1"/>
</dbReference>
<feature type="transmembrane region" description="Helical" evidence="1">
    <location>
        <begin position="252"/>
        <end position="277"/>
    </location>
</feature>
<feature type="transmembrane region" description="Helical" evidence="1">
    <location>
        <begin position="83"/>
        <end position="108"/>
    </location>
</feature>
<proteinExistence type="predicted"/>
<feature type="transmembrane region" description="Helical" evidence="1">
    <location>
        <begin position="201"/>
        <end position="222"/>
    </location>
</feature>
<reference evidence="2 3" key="1">
    <citation type="submission" date="2024-07" db="EMBL/GenBank/DDBJ databases">
        <authorList>
            <person name="Thanompreechachai J."/>
            <person name="Duangmal K."/>
        </authorList>
    </citation>
    <scope>NUCLEOTIDE SEQUENCE [LARGE SCALE GENOMIC DNA]</scope>
    <source>
        <strain evidence="2 3">KCTC 19886</strain>
    </source>
</reference>
<evidence type="ECO:0000313" key="2">
    <source>
        <dbReference type="EMBL" id="MEW9264078.1"/>
    </source>
</evidence>
<protein>
    <recommendedName>
        <fullName evidence="4">ABC-type transport system involved in multi-copper enzyme maturation permease subunit</fullName>
    </recommendedName>
</protein>
<dbReference type="PANTHER" id="PTHR37305:SF1">
    <property type="entry name" value="MEMBRANE PROTEIN"/>
    <property type="match status" value="1"/>
</dbReference>
<dbReference type="EMBL" id="JBFNQN010000003">
    <property type="protein sequence ID" value="MEW9264078.1"/>
    <property type="molecule type" value="Genomic_DNA"/>
</dbReference>
<dbReference type="RefSeq" id="WP_367636685.1">
    <property type="nucleotide sequence ID" value="NZ_JBFNQN010000003.1"/>
</dbReference>
<accession>A0ABV3P3A5</accession>
<feature type="transmembrane region" description="Helical" evidence="1">
    <location>
        <begin position="41"/>
        <end position="63"/>
    </location>
</feature>
<name>A0ABV3P3A5_9ACTN</name>
<evidence type="ECO:0000256" key="1">
    <source>
        <dbReference type="SAM" id="Phobius"/>
    </source>
</evidence>